<feature type="region of interest" description="Disordered" evidence="1">
    <location>
        <begin position="253"/>
        <end position="288"/>
    </location>
</feature>
<evidence type="ECO:0000313" key="2">
    <source>
        <dbReference type="EMBL" id="OGK51771.1"/>
    </source>
</evidence>
<organism evidence="2 3">
    <name type="scientific">Candidatus Roizmanbacteria bacterium RIFCSPLOWO2_01_FULL_42_14</name>
    <dbReference type="NCBI Taxonomy" id="1802068"/>
    <lineage>
        <taxon>Bacteria</taxon>
        <taxon>Candidatus Roizmaniibacteriota</taxon>
    </lineage>
</organism>
<accession>A0A1F7J861</accession>
<feature type="region of interest" description="Disordered" evidence="1">
    <location>
        <begin position="305"/>
        <end position="353"/>
    </location>
</feature>
<dbReference type="Proteomes" id="UP000178914">
    <property type="component" value="Unassembled WGS sequence"/>
</dbReference>
<dbReference type="EMBL" id="MGAS01000018">
    <property type="protein sequence ID" value="OGK51771.1"/>
    <property type="molecule type" value="Genomic_DNA"/>
</dbReference>
<reference evidence="2 3" key="1">
    <citation type="journal article" date="2016" name="Nat. Commun.">
        <title>Thousands of microbial genomes shed light on interconnected biogeochemical processes in an aquifer system.</title>
        <authorList>
            <person name="Anantharaman K."/>
            <person name="Brown C.T."/>
            <person name="Hug L.A."/>
            <person name="Sharon I."/>
            <person name="Castelle C.J."/>
            <person name="Probst A.J."/>
            <person name="Thomas B.C."/>
            <person name="Singh A."/>
            <person name="Wilkins M.J."/>
            <person name="Karaoz U."/>
            <person name="Brodie E.L."/>
            <person name="Williams K.H."/>
            <person name="Hubbard S.S."/>
            <person name="Banfield J.F."/>
        </authorList>
    </citation>
    <scope>NUCLEOTIDE SEQUENCE [LARGE SCALE GENOMIC DNA]</scope>
</reference>
<evidence type="ECO:0000313" key="3">
    <source>
        <dbReference type="Proteomes" id="UP000178914"/>
    </source>
</evidence>
<protein>
    <submittedName>
        <fullName evidence="2">Uncharacterized protein</fullName>
    </submittedName>
</protein>
<proteinExistence type="predicted"/>
<evidence type="ECO:0000256" key="1">
    <source>
        <dbReference type="SAM" id="MobiDB-lite"/>
    </source>
</evidence>
<sequence length="353" mass="39861">MYLFRRLEECMILSTYRYSGMKAGGDMNTPMRVLLTTIAMLLIPVACLFQSTDTVSARRNEPVRTVRELLPNGMQGDPYTITTRVGQLVTGTVYCHYGRDQFYYIETSAGRETVGIPQGPFSFYIRHFVGETLWMYGVTQKICDVDRFWSFWWVVVQSQDKPYPPGEQFQISGRLDYKPGSLPELWLERCDGATQRPALYLIVEHDPALTEQLKQLHGKSVTLSVIEAEGLDSRPTPNWRVRHLWVTELVSTTECGSQVTPSSTPAPESPTPEPLPTSTATQEPEPTAKVVEPQRLFLPVLLHNHEGPEPHSQITAKPPRIITIEPTRVTSTPRHRPSETPTPAWYSPVAPLP</sequence>
<comment type="caution">
    <text evidence="2">The sequence shown here is derived from an EMBL/GenBank/DDBJ whole genome shotgun (WGS) entry which is preliminary data.</text>
</comment>
<gene>
    <name evidence="2" type="ORF">A3B02_02485</name>
</gene>
<name>A0A1F7J861_9BACT</name>
<dbReference type="AlphaFoldDB" id="A0A1F7J861"/>
<dbReference type="STRING" id="1802068.A3B02_02485"/>